<proteinExistence type="predicted"/>
<protein>
    <submittedName>
        <fullName evidence="1">Uncharacterized protein</fullName>
    </submittedName>
</protein>
<name>A0ABX7M446_TREMD</name>
<gene>
    <name evidence="1" type="ORF">DWB79_07885</name>
</gene>
<dbReference type="EMBL" id="CP031393">
    <property type="protein sequence ID" value="QSH97664.1"/>
    <property type="molecule type" value="Genomic_DNA"/>
</dbReference>
<sequence length="64" mass="7756">MAERNRRGYRVSPEWLDKVYRGRRCPAYNNLAVIEVHKPIYTEHDDCYYRECLKNLETKGIHLD</sequence>
<keyword evidence="2" id="KW-1185">Reference proteome</keyword>
<evidence type="ECO:0000313" key="2">
    <source>
        <dbReference type="Proteomes" id="UP000663454"/>
    </source>
</evidence>
<accession>A0ABX7M446</accession>
<evidence type="ECO:0000313" key="1">
    <source>
        <dbReference type="EMBL" id="QSH97664.1"/>
    </source>
</evidence>
<reference evidence="1 2" key="1">
    <citation type="submission" date="2018-08" db="EMBL/GenBank/DDBJ databases">
        <authorList>
            <person name="Clegg S.R."/>
            <person name="Carter S.D."/>
            <person name="Radford A.D."/>
            <person name="Darby A."/>
            <person name="Hall N."/>
            <person name="Birtles R."/>
            <person name="Evans N.J."/>
        </authorList>
    </citation>
    <scope>NUCLEOTIDE SEQUENCE [LARGE SCALE GENOMIC DNA]</scope>
    <source>
        <strain evidence="1 2">ATCC 700293</strain>
    </source>
</reference>
<dbReference type="Proteomes" id="UP000663454">
    <property type="component" value="Chromosome"/>
</dbReference>
<organism evidence="1 2">
    <name type="scientific">Treponema medium</name>
    <dbReference type="NCBI Taxonomy" id="58231"/>
    <lineage>
        <taxon>Bacteria</taxon>
        <taxon>Pseudomonadati</taxon>
        <taxon>Spirochaetota</taxon>
        <taxon>Spirochaetia</taxon>
        <taxon>Spirochaetales</taxon>
        <taxon>Treponemataceae</taxon>
        <taxon>Treponema</taxon>
    </lineage>
</organism>